<comment type="caution">
    <text evidence="3">The sequence shown here is derived from an EMBL/GenBank/DDBJ whole genome shotgun (WGS) entry which is preliminary data.</text>
</comment>
<dbReference type="Pfam" id="PF01425">
    <property type="entry name" value="Amidase"/>
    <property type="match status" value="1"/>
</dbReference>
<name>A0ABT6TJ54_9BACL</name>
<dbReference type="RefSeq" id="WP_282908781.1">
    <property type="nucleotide sequence ID" value="NZ_JAGRPV010000001.1"/>
</dbReference>
<reference evidence="3" key="1">
    <citation type="submission" date="2023-04" db="EMBL/GenBank/DDBJ databases">
        <title>Comparative genomic analysis of Cohnella hashimotonis sp. nov., isolated from the International Space Station.</title>
        <authorList>
            <person name="Venkateswaran K."/>
            <person name="Simpson A."/>
        </authorList>
    </citation>
    <scope>NUCLEOTIDE SEQUENCE</scope>
    <source>
        <strain evidence="3">F6_2S_P_1</strain>
    </source>
</reference>
<keyword evidence="4" id="KW-1185">Reference proteome</keyword>
<dbReference type="InterPro" id="IPR036928">
    <property type="entry name" value="AS_sf"/>
</dbReference>
<dbReference type="NCBIfam" id="TIGR02713">
    <property type="entry name" value="allophanate_hyd"/>
    <property type="match status" value="1"/>
</dbReference>
<dbReference type="EC" id="3.5.1.54" evidence="3"/>
<evidence type="ECO:0000313" key="4">
    <source>
        <dbReference type="Proteomes" id="UP001161691"/>
    </source>
</evidence>
<keyword evidence="3" id="KW-0378">Hydrolase</keyword>
<sequence>MIAADFPLRMTAAWLREQYAAGELTPRDIVEEIVRRARADRDMNIWIAPPEIEALEPYLNKLDTLDKSAPLWGIPFAIKDNIDLANIPTTAGCPEYAYTPDAHASVVERLVEAGAIPLGKTNLDQFATGLVGTRSPYGETHNALKPELISGGSSSGSAVAVARGHAAFALGTDTAGSGRVPAALNGLIGLKPSLGAWPTRGVVPACRSLDCVTVFAHELEDAMRVDRVARGQDASDPWSRTIARLPSELPRRILLPGGDWPFFGPYASQFEAAWRRAEEKAAQLGIEVQTIDYALFAEAAAVLYDGPWVAERWSALGEFVEANPGVTFPVTEQVLRSGSGGRHDAAAVFTAMHRIQALKLEAAKLLEHAVLLLPTAGGTWSRDEVRRDPIQTNSDMGRWTNHCNLLDLCAIAIPAGEAAPDVPFGITLFAASGGEDMLTLLADRWACSSGETQRPTAGYPEELPITTLVAVCGLHMRGFPLERQMKDHGAVFVKEEKTASKYELYKLPTSPAKPGLVKQAHGGSSIELEIWEMPLDTFGRFAASIPAPLGIGKIELADGTEVPGFVCEAYASQDAAAEDVTAAGSWRKV</sequence>
<dbReference type="InterPro" id="IPR014085">
    <property type="entry name" value="Allophanate_hydrolase"/>
</dbReference>
<proteinExistence type="predicted"/>
<dbReference type="PANTHER" id="PTHR11895">
    <property type="entry name" value="TRANSAMIDASE"/>
    <property type="match status" value="1"/>
</dbReference>
<dbReference type="NCBIfam" id="NF006043">
    <property type="entry name" value="PRK08186.1"/>
    <property type="match status" value="1"/>
</dbReference>
<dbReference type="InterPro" id="IPR000120">
    <property type="entry name" value="Amidase"/>
</dbReference>
<dbReference type="InterPro" id="IPR053844">
    <property type="entry name" value="AH_C"/>
</dbReference>
<dbReference type="GO" id="GO:0004039">
    <property type="term" value="F:allophanate hydrolase activity"/>
    <property type="evidence" value="ECO:0007669"/>
    <property type="project" value="UniProtKB-EC"/>
</dbReference>
<dbReference type="Gene3D" id="3.10.490.10">
    <property type="entry name" value="Gamma-glutamyl cyclotransferase-like"/>
    <property type="match status" value="1"/>
</dbReference>
<evidence type="ECO:0000259" key="2">
    <source>
        <dbReference type="Pfam" id="PF21986"/>
    </source>
</evidence>
<organism evidence="3 4">
    <name type="scientific">Cohnella hashimotonis</name>
    <dbReference type="NCBI Taxonomy" id="2826895"/>
    <lineage>
        <taxon>Bacteria</taxon>
        <taxon>Bacillati</taxon>
        <taxon>Bacillota</taxon>
        <taxon>Bacilli</taxon>
        <taxon>Bacillales</taxon>
        <taxon>Paenibacillaceae</taxon>
        <taxon>Cohnella</taxon>
    </lineage>
</organism>
<dbReference type="PANTHER" id="PTHR11895:SF169">
    <property type="entry name" value="GLUTAMYL-TRNA(GLN) AMIDOTRANSFERASE"/>
    <property type="match status" value="1"/>
</dbReference>
<gene>
    <name evidence="3" type="primary">atzF</name>
    <name evidence="3" type="ORF">KB449_12975</name>
</gene>
<protein>
    <submittedName>
        <fullName evidence="3">Allophanate hydrolase</fullName>
        <ecNumber evidence="3">3.5.1.54</ecNumber>
    </submittedName>
</protein>
<dbReference type="Pfam" id="PF21986">
    <property type="entry name" value="AH_C"/>
    <property type="match status" value="1"/>
</dbReference>
<feature type="domain" description="Amidase" evidence="1">
    <location>
        <begin position="29"/>
        <end position="438"/>
    </location>
</feature>
<dbReference type="Gene3D" id="3.90.1300.10">
    <property type="entry name" value="Amidase signature (AS) domain"/>
    <property type="match status" value="1"/>
</dbReference>
<dbReference type="EMBL" id="JAGRPV010000001">
    <property type="protein sequence ID" value="MDI4645882.1"/>
    <property type="molecule type" value="Genomic_DNA"/>
</dbReference>
<dbReference type="Proteomes" id="UP001161691">
    <property type="component" value="Unassembled WGS sequence"/>
</dbReference>
<dbReference type="InterPro" id="IPR023631">
    <property type="entry name" value="Amidase_dom"/>
</dbReference>
<evidence type="ECO:0000313" key="3">
    <source>
        <dbReference type="EMBL" id="MDI4645882.1"/>
    </source>
</evidence>
<evidence type="ECO:0000259" key="1">
    <source>
        <dbReference type="Pfam" id="PF01425"/>
    </source>
</evidence>
<accession>A0ABT6TJ54</accession>
<dbReference type="Gene3D" id="1.20.58.1700">
    <property type="match status" value="1"/>
</dbReference>
<dbReference type="SUPFAM" id="SSF75304">
    <property type="entry name" value="Amidase signature (AS) enzymes"/>
    <property type="match status" value="1"/>
</dbReference>
<feature type="domain" description="Allophanate hydrolase C-terminal" evidence="2">
    <location>
        <begin position="468"/>
        <end position="588"/>
    </location>
</feature>